<dbReference type="GO" id="GO:0006310">
    <property type="term" value="P:DNA recombination"/>
    <property type="evidence" value="ECO:0007669"/>
    <property type="project" value="UniProtKB-KW"/>
</dbReference>
<keyword evidence="2 4" id="KW-0238">DNA-binding</keyword>
<dbReference type="Proteomes" id="UP000051448">
    <property type="component" value="Unassembled WGS sequence"/>
</dbReference>
<dbReference type="RefSeq" id="WP_057868721.1">
    <property type="nucleotide sequence ID" value="NZ_AZDX01000003.1"/>
</dbReference>
<dbReference type="PANTHER" id="PTHR30349:SF41">
    <property type="entry name" value="INTEGRASE_RECOMBINASE PROTEIN MJ0367-RELATED"/>
    <property type="match status" value="1"/>
</dbReference>
<evidence type="ECO:0000313" key="8">
    <source>
        <dbReference type="Proteomes" id="UP000051448"/>
    </source>
</evidence>
<dbReference type="AlphaFoldDB" id="A0A0R1MIZ3"/>
<dbReference type="InterPro" id="IPR013762">
    <property type="entry name" value="Integrase-like_cat_sf"/>
</dbReference>
<dbReference type="GeneID" id="98309604"/>
<dbReference type="PROSITE" id="PS51900">
    <property type="entry name" value="CB"/>
    <property type="match status" value="1"/>
</dbReference>
<evidence type="ECO:0000259" key="5">
    <source>
        <dbReference type="PROSITE" id="PS51898"/>
    </source>
</evidence>
<dbReference type="OrthoDB" id="9803188at2"/>
<keyword evidence="3" id="KW-0233">DNA recombination</keyword>
<dbReference type="InterPro" id="IPR002104">
    <property type="entry name" value="Integrase_catalytic"/>
</dbReference>
<dbReference type="InterPro" id="IPR010998">
    <property type="entry name" value="Integrase_recombinase_N"/>
</dbReference>
<dbReference type="PROSITE" id="PS51898">
    <property type="entry name" value="TYR_RECOMBINASE"/>
    <property type="match status" value="1"/>
</dbReference>
<dbReference type="Gene3D" id="1.10.443.10">
    <property type="entry name" value="Intergrase catalytic core"/>
    <property type="match status" value="1"/>
</dbReference>
<evidence type="ECO:0000259" key="6">
    <source>
        <dbReference type="PROSITE" id="PS51900"/>
    </source>
</evidence>
<dbReference type="InterPro" id="IPR044068">
    <property type="entry name" value="CB"/>
</dbReference>
<dbReference type="CDD" id="cd00397">
    <property type="entry name" value="DNA_BRE_C"/>
    <property type="match status" value="1"/>
</dbReference>
<evidence type="ECO:0000313" key="7">
    <source>
        <dbReference type="EMBL" id="KRL07934.1"/>
    </source>
</evidence>
<dbReference type="PATRIC" id="fig|1423759.3.peg.1056"/>
<dbReference type="PANTHER" id="PTHR30349">
    <property type="entry name" value="PHAGE INTEGRASE-RELATED"/>
    <property type="match status" value="1"/>
</dbReference>
<accession>A0A0R1MIZ3</accession>
<comment type="similarity">
    <text evidence="1">Belongs to the 'phage' integrase family.</text>
</comment>
<evidence type="ECO:0000256" key="1">
    <source>
        <dbReference type="ARBA" id="ARBA00008857"/>
    </source>
</evidence>
<evidence type="ECO:0000256" key="4">
    <source>
        <dbReference type="PROSITE-ProRule" id="PRU01248"/>
    </source>
</evidence>
<protein>
    <submittedName>
        <fullName evidence="7">Integrase family protein</fullName>
    </submittedName>
</protein>
<dbReference type="EMBL" id="AZDX01000003">
    <property type="protein sequence ID" value="KRL07934.1"/>
    <property type="molecule type" value="Genomic_DNA"/>
</dbReference>
<dbReference type="GO" id="GO:0003677">
    <property type="term" value="F:DNA binding"/>
    <property type="evidence" value="ECO:0007669"/>
    <property type="project" value="UniProtKB-UniRule"/>
</dbReference>
<organism evidence="7 8">
    <name type="scientific">Liquorilactobacillus hordei DSM 19519</name>
    <dbReference type="NCBI Taxonomy" id="1423759"/>
    <lineage>
        <taxon>Bacteria</taxon>
        <taxon>Bacillati</taxon>
        <taxon>Bacillota</taxon>
        <taxon>Bacilli</taxon>
        <taxon>Lactobacillales</taxon>
        <taxon>Lactobacillaceae</taxon>
        <taxon>Liquorilactobacillus</taxon>
    </lineage>
</organism>
<comment type="caution">
    <text evidence="7">The sequence shown here is derived from an EMBL/GenBank/DDBJ whole genome shotgun (WGS) entry which is preliminary data.</text>
</comment>
<sequence length="353" mass="41747">MEHKEGLKYQTDGKRKITRYATKDRMAKVNHKNIEVYESYLRSKKIQNKDVKDTTYKVYKSYMNIFMCYIAENWDNFYLLDEDTLEENMLDVMESYMLFLEEECGNGKKVINTKVSAISSFYIWAAKRRKIKMHPFDNKLDRIKGAGDEKKISVYFLHQPEIDKITNELSKDQDSLNKYDFQDELIWNIAFDSACRIGALYRLSLSNLNLEKNVFENIREKRGKIVDIPFTKHTKNIIQQYLAWREDQGIDCDALFYVWKDGGWGRMSKQSLTIRIRKIGEIVGVGDFRPHCIRKSRLNQIAKKGNIQLAKELAHHESMDTTSKFYMEKKDSAETLKEINKLMEEEPKNKEKK</sequence>
<keyword evidence="8" id="KW-1185">Reference proteome</keyword>
<dbReference type="STRING" id="1423759.FC92_GL001001"/>
<evidence type="ECO:0000256" key="2">
    <source>
        <dbReference type="ARBA" id="ARBA00023125"/>
    </source>
</evidence>
<dbReference type="Pfam" id="PF00589">
    <property type="entry name" value="Phage_integrase"/>
    <property type="match status" value="1"/>
</dbReference>
<dbReference type="InterPro" id="IPR050090">
    <property type="entry name" value="Tyrosine_recombinase_XerCD"/>
</dbReference>
<feature type="domain" description="Tyr recombinase" evidence="5">
    <location>
        <begin position="151"/>
        <end position="341"/>
    </location>
</feature>
<reference evidence="7 8" key="1">
    <citation type="journal article" date="2015" name="Genome Announc.">
        <title>Expanding the biotechnology potential of lactobacilli through comparative genomics of 213 strains and associated genera.</title>
        <authorList>
            <person name="Sun Z."/>
            <person name="Harris H.M."/>
            <person name="McCann A."/>
            <person name="Guo C."/>
            <person name="Argimon S."/>
            <person name="Zhang W."/>
            <person name="Yang X."/>
            <person name="Jeffery I.B."/>
            <person name="Cooney J.C."/>
            <person name="Kagawa T.F."/>
            <person name="Liu W."/>
            <person name="Song Y."/>
            <person name="Salvetti E."/>
            <person name="Wrobel A."/>
            <person name="Rasinkangas P."/>
            <person name="Parkhill J."/>
            <person name="Rea M.C."/>
            <person name="O'Sullivan O."/>
            <person name="Ritari J."/>
            <person name="Douillard F.P."/>
            <person name="Paul Ross R."/>
            <person name="Yang R."/>
            <person name="Briner A.E."/>
            <person name="Felis G.E."/>
            <person name="de Vos W.M."/>
            <person name="Barrangou R."/>
            <person name="Klaenhammer T.R."/>
            <person name="Caufield P.W."/>
            <person name="Cui Y."/>
            <person name="Zhang H."/>
            <person name="O'Toole P.W."/>
        </authorList>
    </citation>
    <scope>NUCLEOTIDE SEQUENCE [LARGE SCALE GENOMIC DNA]</scope>
    <source>
        <strain evidence="7 8">DSM 19519</strain>
    </source>
</reference>
<feature type="domain" description="Core-binding (CB)" evidence="6">
    <location>
        <begin position="31"/>
        <end position="126"/>
    </location>
</feature>
<dbReference type="SUPFAM" id="SSF56349">
    <property type="entry name" value="DNA breaking-rejoining enzymes"/>
    <property type="match status" value="1"/>
</dbReference>
<dbReference type="GO" id="GO:0015074">
    <property type="term" value="P:DNA integration"/>
    <property type="evidence" value="ECO:0007669"/>
    <property type="project" value="InterPro"/>
</dbReference>
<dbReference type="Gene3D" id="1.10.150.130">
    <property type="match status" value="1"/>
</dbReference>
<name>A0A0R1MIZ3_9LACO</name>
<gene>
    <name evidence="7" type="ORF">FC92_GL001001</name>
</gene>
<proteinExistence type="inferred from homology"/>
<evidence type="ECO:0000256" key="3">
    <source>
        <dbReference type="ARBA" id="ARBA00023172"/>
    </source>
</evidence>
<dbReference type="InterPro" id="IPR011010">
    <property type="entry name" value="DNA_brk_join_enz"/>
</dbReference>